<reference evidence="4 5" key="1">
    <citation type="submission" date="2020-03" db="EMBL/GenBank/DDBJ databases">
        <title>Draft Genome Sequence of Cudoniella acicularis.</title>
        <authorList>
            <person name="Buettner E."/>
            <person name="Kellner H."/>
        </authorList>
    </citation>
    <scope>NUCLEOTIDE SEQUENCE [LARGE SCALE GENOMIC DNA]</scope>
    <source>
        <strain evidence="4 5">DSM 108380</strain>
    </source>
</reference>
<feature type="chain" id="PRO_5034023300" description="Antifreeze protein" evidence="3">
    <location>
        <begin position="24"/>
        <end position="243"/>
    </location>
</feature>
<keyword evidence="2 3" id="KW-0732">Signal</keyword>
<keyword evidence="5" id="KW-1185">Reference proteome</keyword>
<evidence type="ECO:0000313" key="5">
    <source>
        <dbReference type="Proteomes" id="UP000566819"/>
    </source>
</evidence>
<comment type="caution">
    <text evidence="4">The sequence shown here is derived from an EMBL/GenBank/DDBJ whole genome shotgun (WGS) entry which is preliminary data.</text>
</comment>
<protein>
    <recommendedName>
        <fullName evidence="6">Antifreeze protein</fullName>
    </recommendedName>
</protein>
<accession>A0A8H4W064</accession>
<evidence type="ECO:0000313" key="4">
    <source>
        <dbReference type="EMBL" id="KAF4626775.1"/>
    </source>
</evidence>
<dbReference type="OrthoDB" id="10264374at2759"/>
<evidence type="ECO:0000256" key="3">
    <source>
        <dbReference type="SAM" id="SignalP"/>
    </source>
</evidence>
<comment type="similarity">
    <text evidence="1">Belongs to the ice-binding protein family.</text>
</comment>
<organism evidence="4 5">
    <name type="scientific">Cudoniella acicularis</name>
    <dbReference type="NCBI Taxonomy" id="354080"/>
    <lineage>
        <taxon>Eukaryota</taxon>
        <taxon>Fungi</taxon>
        <taxon>Dikarya</taxon>
        <taxon>Ascomycota</taxon>
        <taxon>Pezizomycotina</taxon>
        <taxon>Leotiomycetes</taxon>
        <taxon>Helotiales</taxon>
        <taxon>Tricladiaceae</taxon>
        <taxon>Cudoniella</taxon>
    </lineage>
</organism>
<evidence type="ECO:0000256" key="2">
    <source>
        <dbReference type="ARBA" id="ARBA00022729"/>
    </source>
</evidence>
<feature type="signal peptide" evidence="3">
    <location>
        <begin position="1"/>
        <end position="23"/>
    </location>
</feature>
<sequence>MFSNTKLALLFLLTTQFTDNCLAHPSVERSLGKRSPPVVMGAASAFGAIAASTLTSTGNTVITGDCGTSPGTSITGFPPGVCTGITSAGGTLAVNAEAACLTAYNAALASTPTTPLSVSNLGGLTLNPGVYTFPTSAVTLSGILTLNGTLNANGQFIFLIDTTFTTAVSSEVLVINGAQACNIYFIVGTSASIGAASALQGNLLAYTAIAAYSGASNKGTWCALNAAITLIDDSLTAITTCTT</sequence>
<name>A0A8H4W064_9HELO</name>
<gene>
    <name evidence="4" type="ORF">G7Y89_g11376</name>
</gene>
<dbReference type="Pfam" id="PF11999">
    <property type="entry name" value="Ice_binding"/>
    <property type="match status" value="1"/>
</dbReference>
<dbReference type="InterPro" id="IPR021884">
    <property type="entry name" value="Ice-bd_prot"/>
</dbReference>
<dbReference type="AlphaFoldDB" id="A0A8H4W064"/>
<dbReference type="EMBL" id="JAAMPI010001086">
    <property type="protein sequence ID" value="KAF4626775.1"/>
    <property type="molecule type" value="Genomic_DNA"/>
</dbReference>
<evidence type="ECO:0008006" key="6">
    <source>
        <dbReference type="Google" id="ProtNLM"/>
    </source>
</evidence>
<evidence type="ECO:0000256" key="1">
    <source>
        <dbReference type="ARBA" id="ARBA00005445"/>
    </source>
</evidence>
<dbReference type="Proteomes" id="UP000566819">
    <property type="component" value="Unassembled WGS sequence"/>
</dbReference>
<proteinExistence type="inferred from homology"/>